<accession>A0A8H4KZM9</accession>
<keyword evidence="3" id="KW-1185">Reference proteome</keyword>
<evidence type="ECO:0000256" key="1">
    <source>
        <dbReference type="SAM" id="MobiDB-lite"/>
    </source>
</evidence>
<reference evidence="2 3" key="1">
    <citation type="submission" date="2020-01" db="EMBL/GenBank/DDBJ databases">
        <title>Identification and distribution of gene clusters putatively required for synthesis of sphingolipid metabolism inhibitors in phylogenetically diverse species of the filamentous fungus Fusarium.</title>
        <authorList>
            <person name="Kim H.-S."/>
            <person name="Busman M."/>
            <person name="Brown D.W."/>
            <person name="Divon H."/>
            <person name="Uhlig S."/>
            <person name="Proctor R.H."/>
        </authorList>
    </citation>
    <scope>NUCLEOTIDE SEQUENCE [LARGE SCALE GENOMIC DNA]</scope>
    <source>
        <strain evidence="2 3">NRRL 20459</strain>
    </source>
</reference>
<feature type="region of interest" description="Disordered" evidence="1">
    <location>
        <begin position="1"/>
        <end position="28"/>
    </location>
</feature>
<comment type="caution">
    <text evidence="2">The sequence shown here is derived from an EMBL/GenBank/DDBJ whole genome shotgun (WGS) entry which is preliminary data.</text>
</comment>
<dbReference type="EMBL" id="JAADYS010002353">
    <property type="protein sequence ID" value="KAF4458768.1"/>
    <property type="molecule type" value="Genomic_DNA"/>
</dbReference>
<sequence length="90" mass="9880">MGLEEHSDQQQTMQVGGRGGNKRSCEAQRLDELGAQRDGHGGIIHALLPRRPPVSLRNGSDAEARHRLEMNDLAQVATLFIKGWEQAGHS</sequence>
<gene>
    <name evidence="2" type="ORF">FALBO_14486</name>
</gene>
<evidence type="ECO:0000313" key="2">
    <source>
        <dbReference type="EMBL" id="KAF4458768.1"/>
    </source>
</evidence>
<name>A0A8H4KZM9_9HYPO</name>
<protein>
    <submittedName>
        <fullName evidence="2">Uncharacterized protein</fullName>
    </submittedName>
</protein>
<evidence type="ECO:0000313" key="3">
    <source>
        <dbReference type="Proteomes" id="UP000554235"/>
    </source>
</evidence>
<proteinExistence type="predicted"/>
<dbReference type="Proteomes" id="UP000554235">
    <property type="component" value="Unassembled WGS sequence"/>
</dbReference>
<dbReference type="AlphaFoldDB" id="A0A8H4KZM9"/>
<organism evidence="2 3">
    <name type="scientific">Fusarium albosuccineum</name>
    <dbReference type="NCBI Taxonomy" id="1237068"/>
    <lineage>
        <taxon>Eukaryota</taxon>
        <taxon>Fungi</taxon>
        <taxon>Dikarya</taxon>
        <taxon>Ascomycota</taxon>
        <taxon>Pezizomycotina</taxon>
        <taxon>Sordariomycetes</taxon>
        <taxon>Hypocreomycetidae</taxon>
        <taxon>Hypocreales</taxon>
        <taxon>Nectriaceae</taxon>
        <taxon>Fusarium</taxon>
        <taxon>Fusarium decemcellulare species complex</taxon>
    </lineage>
</organism>